<comment type="caution">
    <text evidence="1">The sequence shown here is derived from an EMBL/GenBank/DDBJ whole genome shotgun (WGS) entry which is preliminary data.</text>
</comment>
<feature type="non-terminal residue" evidence="1">
    <location>
        <position position="1"/>
    </location>
</feature>
<evidence type="ECO:0000313" key="2">
    <source>
        <dbReference type="Proteomes" id="UP000478052"/>
    </source>
</evidence>
<protein>
    <submittedName>
        <fullName evidence="1">Uncharacterized protein</fullName>
    </submittedName>
</protein>
<dbReference type="EMBL" id="VUJU01002162">
    <property type="protein sequence ID" value="KAF0762369.1"/>
    <property type="molecule type" value="Genomic_DNA"/>
</dbReference>
<dbReference type="Proteomes" id="UP000478052">
    <property type="component" value="Unassembled WGS sequence"/>
</dbReference>
<keyword evidence="2" id="KW-1185">Reference proteome</keyword>
<accession>A0A6G0YX71</accession>
<organism evidence="1 2">
    <name type="scientific">Aphis craccivora</name>
    <name type="common">Cowpea aphid</name>
    <dbReference type="NCBI Taxonomy" id="307492"/>
    <lineage>
        <taxon>Eukaryota</taxon>
        <taxon>Metazoa</taxon>
        <taxon>Ecdysozoa</taxon>
        <taxon>Arthropoda</taxon>
        <taxon>Hexapoda</taxon>
        <taxon>Insecta</taxon>
        <taxon>Pterygota</taxon>
        <taxon>Neoptera</taxon>
        <taxon>Paraneoptera</taxon>
        <taxon>Hemiptera</taxon>
        <taxon>Sternorrhyncha</taxon>
        <taxon>Aphidomorpha</taxon>
        <taxon>Aphidoidea</taxon>
        <taxon>Aphididae</taxon>
        <taxon>Aphidini</taxon>
        <taxon>Aphis</taxon>
        <taxon>Aphis</taxon>
    </lineage>
</organism>
<gene>
    <name evidence="1" type="ORF">FWK35_00023102</name>
</gene>
<evidence type="ECO:0000313" key="1">
    <source>
        <dbReference type="EMBL" id="KAF0762369.1"/>
    </source>
</evidence>
<sequence>KKYLKIFIFKNLHQKEIRTINSERSDECIDFTMLCVFFFCLCTQERVEIMLEFQTLRVVSD</sequence>
<reference evidence="1 2" key="1">
    <citation type="submission" date="2019-08" db="EMBL/GenBank/DDBJ databases">
        <title>Whole genome of Aphis craccivora.</title>
        <authorList>
            <person name="Voronova N.V."/>
            <person name="Shulinski R.S."/>
            <person name="Bandarenka Y.V."/>
            <person name="Zhorov D.G."/>
            <person name="Warner D."/>
        </authorList>
    </citation>
    <scope>NUCLEOTIDE SEQUENCE [LARGE SCALE GENOMIC DNA]</scope>
    <source>
        <strain evidence="1">180601</strain>
        <tissue evidence="1">Whole Body</tissue>
    </source>
</reference>
<dbReference type="AlphaFoldDB" id="A0A6G0YX71"/>
<feature type="non-terminal residue" evidence="1">
    <location>
        <position position="61"/>
    </location>
</feature>
<name>A0A6G0YX71_APHCR</name>
<proteinExistence type="predicted"/>